<name>A0A8H3E2U7_9AGAM</name>
<sequence>MISSVCSSQFQTSPPQGLTGMSVSGEIPRIALNSIDDWNRIQEAFDSNVQDILNTTLAAGEPLSVEDKEMLLACLKDWQKDTFDTAKPNISVNGQDLENYIPEAEETEPYDELLNGRRQASTEEQLVWDKTLADRRRKAPKEVERVVEDLLIRQRMAIPVPAPLDPPAQRKIEEVPRWDDVVETHKETTTLAMRLAKARTHAFLLPTLTITVNRRNLLLCNERKKPRKWAKLLPHYPLSLMYRSPKATILGTSPMFMTQGDITGEMDTSAVP</sequence>
<evidence type="ECO:0000256" key="1">
    <source>
        <dbReference type="SAM" id="MobiDB-lite"/>
    </source>
</evidence>
<dbReference type="PANTHER" id="PTHR31749:SF3">
    <property type="entry name" value="KINETOCHORE-ASSOCIATED PROTEIN NSL1 HOMOLOG"/>
    <property type="match status" value="1"/>
</dbReference>
<accession>A0A8H3E2U7</accession>
<evidence type="ECO:0000313" key="3">
    <source>
        <dbReference type="Proteomes" id="UP000663827"/>
    </source>
</evidence>
<reference evidence="2" key="1">
    <citation type="submission" date="2021-01" db="EMBL/GenBank/DDBJ databases">
        <authorList>
            <person name="Kaushik A."/>
        </authorList>
    </citation>
    <scope>NUCLEOTIDE SEQUENCE</scope>
    <source>
        <strain evidence="2">AG5</strain>
    </source>
</reference>
<feature type="region of interest" description="Disordered" evidence="1">
    <location>
        <begin position="1"/>
        <end position="22"/>
    </location>
</feature>
<dbReference type="EMBL" id="CAJNJQ010002195">
    <property type="protein sequence ID" value="CAE7168545.1"/>
    <property type="molecule type" value="Genomic_DNA"/>
</dbReference>
<dbReference type="PANTHER" id="PTHR31749">
    <property type="entry name" value="KINETOCHORE-ASSOCIATED PROTEIN NSL1 HOMOLOG"/>
    <property type="match status" value="1"/>
</dbReference>
<protein>
    <submittedName>
        <fullName evidence="2">Uncharacterized protein</fullName>
    </submittedName>
</protein>
<comment type="caution">
    <text evidence="2">The sequence shown here is derived from an EMBL/GenBank/DDBJ whole genome shotgun (WGS) entry which is preliminary data.</text>
</comment>
<dbReference type="GO" id="GO:0000444">
    <property type="term" value="C:MIS12/MIND type complex"/>
    <property type="evidence" value="ECO:0007669"/>
    <property type="project" value="TreeGrafter"/>
</dbReference>
<evidence type="ECO:0000313" key="2">
    <source>
        <dbReference type="EMBL" id="CAE7168545.1"/>
    </source>
</evidence>
<organism evidence="2 3">
    <name type="scientific">Rhizoctonia solani</name>
    <dbReference type="NCBI Taxonomy" id="456999"/>
    <lineage>
        <taxon>Eukaryota</taxon>
        <taxon>Fungi</taxon>
        <taxon>Dikarya</taxon>
        <taxon>Basidiomycota</taxon>
        <taxon>Agaricomycotina</taxon>
        <taxon>Agaricomycetes</taxon>
        <taxon>Cantharellales</taxon>
        <taxon>Ceratobasidiaceae</taxon>
        <taxon>Rhizoctonia</taxon>
    </lineage>
</organism>
<dbReference type="AlphaFoldDB" id="A0A8H3E2U7"/>
<dbReference type="Proteomes" id="UP000663827">
    <property type="component" value="Unassembled WGS sequence"/>
</dbReference>
<proteinExistence type="predicted"/>
<dbReference type="InterPro" id="IPR013950">
    <property type="entry name" value="Mis14/Nsl1"/>
</dbReference>
<dbReference type="GO" id="GO:0000070">
    <property type="term" value="P:mitotic sister chromatid segregation"/>
    <property type="evidence" value="ECO:0007669"/>
    <property type="project" value="InterPro"/>
</dbReference>
<gene>
    <name evidence="2" type="ORF">RDB_LOCUS103243</name>
</gene>